<proteinExistence type="predicted"/>
<protein>
    <submittedName>
        <fullName evidence="1">Uncharacterized protein</fullName>
    </submittedName>
</protein>
<evidence type="ECO:0000313" key="2">
    <source>
        <dbReference type="Proteomes" id="UP000215914"/>
    </source>
</evidence>
<keyword evidence="2" id="KW-1185">Reference proteome</keyword>
<sequence>MRMGDLRVILNNRSLRDLNRCSGESPERGAENMRGIRRFKIDFFDFYTTDSNTMETIRRALHAVSLYSNDHVGYIKERSIELGPQDCTSSFT</sequence>
<dbReference type="EMBL" id="MNCJ02000326">
    <property type="protein sequence ID" value="KAF5783522.1"/>
    <property type="molecule type" value="Genomic_DNA"/>
</dbReference>
<reference evidence="1" key="1">
    <citation type="journal article" date="2017" name="Nature">
        <title>The sunflower genome provides insights into oil metabolism, flowering and Asterid evolution.</title>
        <authorList>
            <person name="Badouin H."/>
            <person name="Gouzy J."/>
            <person name="Grassa C.J."/>
            <person name="Murat F."/>
            <person name="Staton S.E."/>
            <person name="Cottret L."/>
            <person name="Lelandais-Briere C."/>
            <person name="Owens G.L."/>
            <person name="Carrere S."/>
            <person name="Mayjonade B."/>
            <person name="Legrand L."/>
            <person name="Gill N."/>
            <person name="Kane N.C."/>
            <person name="Bowers J.E."/>
            <person name="Hubner S."/>
            <person name="Bellec A."/>
            <person name="Berard A."/>
            <person name="Berges H."/>
            <person name="Blanchet N."/>
            <person name="Boniface M.C."/>
            <person name="Brunel D."/>
            <person name="Catrice O."/>
            <person name="Chaidir N."/>
            <person name="Claudel C."/>
            <person name="Donnadieu C."/>
            <person name="Faraut T."/>
            <person name="Fievet G."/>
            <person name="Helmstetter N."/>
            <person name="King M."/>
            <person name="Knapp S.J."/>
            <person name="Lai Z."/>
            <person name="Le Paslier M.C."/>
            <person name="Lippi Y."/>
            <person name="Lorenzon L."/>
            <person name="Mandel J.R."/>
            <person name="Marage G."/>
            <person name="Marchand G."/>
            <person name="Marquand E."/>
            <person name="Bret-Mestries E."/>
            <person name="Morien E."/>
            <person name="Nambeesan S."/>
            <person name="Nguyen T."/>
            <person name="Pegot-Espagnet P."/>
            <person name="Pouilly N."/>
            <person name="Raftis F."/>
            <person name="Sallet E."/>
            <person name="Schiex T."/>
            <person name="Thomas J."/>
            <person name="Vandecasteele C."/>
            <person name="Vares D."/>
            <person name="Vear F."/>
            <person name="Vautrin S."/>
            <person name="Crespi M."/>
            <person name="Mangin B."/>
            <person name="Burke J.M."/>
            <person name="Salse J."/>
            <person name="Munos S."/>
            <person name="Vincourt P."/>
            <person name="Rieseberg L.H."/>
            <person name="Langlade N.B."/>
        </authorList>
    </citation>
    <scope>NUCLEOTIDE SEQUENCE</scope>
    <source>
        <tissue evidence="1">Leaves</tissue>
    </source>
</reference>
<dbReference type="Proteomes" id="UP000215914">
    <property type="component" value="Unassembled WGS sequence"/>
</dbReference>
<name>A0A9K3HRV7_HELAN</name>
<organism evidence="1 2">
    <name type="scientific">Helianthus annuus</name>
    <name type="common">Common sunflower</name>
    <dbReference type="NCBI Taxonomy" id="4232"/>
    <lineage>
        <taxon>Eukaryota</taxon>
        <taxon>Viridiplantae</taxon>
        <taxon>Streptophyta</taxon>
        <taxon>Embryophyta</taxon>
        <taxon>Tracheophyta</taxon>
        <taxon>Spermatophyta</taxon>
        <taxon>Magnoliopsida</taxon>
        <taxon>eudicotyledons</taxon>
        <taxon>Gunneridae</taxon>
        <taxon>Pentapetalae</taxon>
        <taxon>asterids</taxon>
        <taxon>campanulids</taxon>
        <taxon>Asterales</taxon>
        <taxon>Asteraceae</taxon>
        <taxon>Asteroideae</taxon>
        <taxon>Heliantheae alliance</taxon>
        <taxon>Heliantheae</taxon>
        <taxon>Helianthus</taxon>
    </lineage>
</organism>
<dbReference type="AlphaFoldDB" id="A0A9K3HRV7"/>
<evidence type="ECO:0000313" key="1">
    <source>
        <dbReference type="EMBL" id="KAF5783522.1"/>
    </source>
</evidence>
<reference evidence="1" key="2">
    <citation type="submission" date="2020-06" db="EMBL/GenBank/DDBJ databases">
        <title>Helianthus annuus Genome sequencing and assembly Release 2.</title>
        <authorList>
            <person name="Gouzy J."/>
            <person name="Langlade N."/>
            <person name="Munos S."/>
        </authorList>
    </citation>
    <scope>NUCLEOTIDE SEQUENCE</scope>
    <source>
        <tissue evidence="1">Leaves</tissue>
    </source>
</reference>
<gene>
    <name evidence="1" type="ORF">HanXRQr2_Chr11g0508901</name>
</gene>
<dbReference type="Gramene" id="mRNA:HanXRQr2_Chr11g0508901">
    <property type="protein sequence ID" value="mRNA:HanXRQr2_Chr11g0508901"/>
    <property type="gene ID" value="HanXRQr2_Chr11g0508901"/>
</dbReference>
<comment type="caution">
    <text evidence="1">The sequence shown here is derived from an EMBL/GenBank/DDBJ whole genome shotgun (WGS) entry which is preliminary data.</text>
</comment>
<accession>A0A9K3HRV7</accession>